<dbReference type="EMBL" id="CAWUPB010000851">
    <property type="protein sequence ID" value="CAK7327086.1"/>
    <property type="molecule type" value="Genomic_DNA"/>
</dbReference>
<feature type="signal peptide" evidence="2">
    <location>
        <begin position="1"/>
        <end position="22"/>
    </location>
</feature>
<evidence type="ECO:0000313" key="4">
    <source>
        <dbReference type="EMBL" id="CAK7327086.1"/>
    </source>
</evidence>
<dbReference type="PANTHER" id="PTHR35747:SF2">
    <property type="entry name" value="NON-SPECIFIC LIPID TRANSFER PROTEIN GPI-ANCHORED 25"/>
    <property type="match status" value="1"/>
</dbReference>
<dbReference type="Pfam" id="PF14368">
    <property type="entry name" value="LTP_2"/>
    <property type="match status" value="1"/>
</dbReference>
<dbReference type="PANTHER" id="PTHR35747">
    <property type="entry name" value="BIFUNCTIONAL INHIBITOR/LIPID-TRANSFER PROTEIN/SEED STORAGE 2S ALBUMIN SUPERFAMILY PROTEIN"/>
    <property type="match status" value="1"/>
</dbReference>
<gene>
    <name evidence="4" type="ORF">DCAF_LOCUS4793</name>
</gene>
<feature type="chain" id="PRO_5043404691" description="Bifunctional inhibitor/plant lipid transfer protein/seed storage helical domain-containing protein" evidence="2">
    <location>
        <begin position="23"/>
        <end position="161"/>
    </location>
</feature>
<name>A0AAV1QZB7_9ROSI</name>
<organism evidence="4 5">
    <name type="scientific">Dovyalis caffra</name>
    <dbReference type="NCBI Taxonomy" id="77055"/>
    <lineage>
        <taxon>Eukaryota</taxon>
        <taxon>Viridiplantae</taxon>
        <taxon>Streptophyta</taxon>
        <taxon>Embryophyta</taxon>
        <taxon>Tracheophyta</taxon>
        <taxon>Spermatophyta</taxon>
        <taxon>Magnoliopsida</taxon>
        <taxon>eudicotyledons</taxon>
        <taxon>Gunneridae</taxon>
        <taxon>Pentapetalae</taxon>
        <taxon>rosids</taxon>
        <taxon>fabids</taxon>
        <taxon>Malpighiales</taxon>
        <taxon>Salicaceae</taxon>
        <taxon>Flacourtieae</taxon>
        <taxon>Dovyalis</taxon>
    </lineage>
</organism>
<proteinExistence type="predicted"/>
<dbReference type="AlphaFoldDB" id="A0AAV1QZB7"/>
<keyword evidence="5" id="KW-1185">Reference proteome</keyword>
<evidence type="ECO:0000256" key="1">
    <source>
        <dbReference type="SAM" id="MobiDB-lite"/>
    </source>
</evidence>
<protein>
    <recommendedName>
        <fullName evidence="3">Bifunctional inhibitor/plant lipid transfer protein/seed storage helical domain-containing protein</fullName>
    </recommendedName>
</protein>
<keyword evidence="2" id="KW-0732">Signal</keyword>
<feature type="compositionally biased region" description="Polar residues" evidence="1">
    <location>
        <begin position="110"/>
        <end position="125"/>
    </location>
</feature>
<reference evidence="4 5" key="1">
    <citation type="submission" date="2024-01" db="EMBL/GenBank/DDBJ databases">
        <authorList>
            <person name="Waweru B."/>
        </authorList>
    </citation>
    <scope>NUCLEOTIDE SEQUENCE [LARGE SCALE GENOMIC DNA]</scope>
</reference>
<feature type="domain" description="Bifunctional inhibitor/plant lipid transfer protein/seed storage helical" evidence="3">
    <location>
        <begin position="19"/>
        <end position="71"/>
    </location>
</feature>
<dbReference type="Proteomes" id="UP001314170">
    <property type="component" value="Unassembled WGS sequence"/>
</dbReference>
<accession>A0AAV1QZB7</accession>
<evidence type="ECO:0000313" key="5">
    <source>
        <dbReference type="Proteomes" id="UP001314170"/>
    </source>
</evidence>
<dbReference type="InterPro" id="IPR053353">
    <property type="entry name" value="Plant_LTP_GPI-anchored"/>
</dbReference>
<evidence type="ECO:0000259" key="3">
    <source>
        <dbReference type="Pfam" id="PF14368"/>
    </source>
</evidence>
<sequence length="161" mass="16446">MTIVIFPAVLASMLLLLLLATAAPSPASPPGCSDELVAFSPCLGYVSAPPNKVTDTETAQCCDAFSKAFNSGDGSPALPPLRGTITSMPPDSGPRDLVSAPSLPPESIDGSPTSPVSPLSTASHSSAEKHNSDRWLLPGVLSIHDSRDILSPITLGGLLDS</sequence>
<dbReference type="InterPro" id="IPR016140">
    <property type="entry name" value="Bifunc_inhib/LTP/seed_store"/>
</dbReference>
<comment type="caution">
    <text evidence="4">The sequence shown here is derived from an EMBL/GenBank/DDBJ whole genome shotgun (WGS) entry which is preliminary data.</text>
</comment>
<feature type="region of interest" description="Disordered" evidence="1">
    <location>
        <begin position="69"/>
        <end position="131"/>
    </location>
</feature>
<evidence type="ECO:0000256" key="2">
    <source>
        <dbReference type="SAM" id="SignalP"/>
    </source>
</evidence>